<protein>
    <submittedName>
        <fullName evidence="2">Predicted kinase, aminoglycoside phosphotransferase (APT) family</fullName>
    </submittedName>
</protein>
<dbReference type="EMBL" id="FOHB01000005">
    <property type="protein sequence ID" value="SES36085.1"/>
    <property type="molecule type" value="Genomic_DNA"/>
</dbReference>
<dbReference type="STRING" id="587636.SAMN05216199_3109"/>
<reference evidence="3" key="1">
    <citation type="submission" date="2016-10" db="EMBL/GenBank/DDBJ databases">
        <authorList>
            <person name="Varghese N."/>
            <person name="Submissions S."/>
        </authorList>
    </citation>
    <scope>NUCLEOTIDE SEQUENCE [LARGE SCALE GENOMIC DNA]</scope>
    <source>
        <strain evidence="3">CGMCC 1.6963</strain>
    </source>
</reference>
<dbReference type="Proteomes" id="UP000199019">
    <property type="component" value="Unassembled WGS sequence"/>
</dbReference>
<dbReference type="Pfam" id="PF01636">
    <property type="entry name" value="APH"/>
    <property type="match status" value="1"/>
</dbReference>
<dbReference type="PANTHER" id="PTHR21310">
    <property type="entry name" value="AMINOGLYCOSIDE PHOSPHOTRANSFERASE-RELATED-RELATED"/>
    <property type="match status" value="1"/>
</dbReference>
<dbReference type="SUPFAM" id="SSF56112">
    <property type="entry name" value="Protein kinase-like (PK-like)"/>
    <property type="match status" value="1"/>
</dbReference>
<dbReference type="Gene3D" id="3.90.1200.10">
    <property type="match status" value="1"/>
</dbReference>
<keyword evidence="2" id="KW-0418">Kinase</keyword>
<feature type="domain" description="Aminoglycoside phosphotransferase" evidence="1">
    <location>
        <begin position="42"/>
        <end position="267"/>
    </location>
</feature>
<dbReference type="CDD" id="cd05155">
    <property type="entry name" value="APH_ChoK_like_1"/>
    <property type="match status" value="1"/>
</dbReference>
<proteinExistence type="predicted"/>
<keyword evidence="2" id="KW-0808">Transferase</keyword>
<gene>
    <name evidence="2" type="ORF">SAMN05216199_3109</name>
</gene>
<accession>A0A1H9WQE1</accession>
<dbReference type="GO" id="GO:0016301">
    <property type="term" value="F:kinase activity"/>
    <property type="evidence" value="ECO:0007669"/>
    <property type="project" value="UniProtKB-KW"/>
</dbReference>
<evidence type="ECO:0000259" key="1">
    <source>
        <dbReference type="Pfam" id="PF01636"/>
    </source>
</evidence>
<dbReference type="Gene3D" id="3.30.200.20">
    <property type="entry name" value="Phosphorylase Kinase, domain 1"/>
    <property type="match status" value="1"/>
</dbReference>
<dbReference type="OrthoDB" id="9797603at2"/>
<dbReference type="InterPro" id="IPR002575">
    <property type="entry name" value="Aminoglycoside_PTrfase"/>
</dbReference>
<dbReference type="AlphaFoldDB" id="A0A1H9WQE1"/>
<dbReference type="PANTHER" id="PTHR21310:SF42">
    <property type="entry name" value="BIFUNCTIONAL AAC_APH"/>
    <property type="match status" value="1"/>
</dbReference>
<sequence length="306" mass="33659">MEVPDLGPVPQRLTVDVETVCRLVEEQFPQWSQRPITPVRTPGWDNLTFRLGHDMLVRLPSAAEYALAVEKEHHWLPELAEHLPVPIPVPLGLGRPGAGYPFHWSIYGWIPGEAADQGAITDPAGIAEDVIDFLGALQRIDTTDGPQPGIHNWFRGAALRTYDATARRALAELEDHLDVGLAAAAWDHALAARWDGVDVWFHGDFAPGNLLLEKGRLAAVIDFGTCGVGDPSCDLVIAWTLLNRAGRQVLRQRLDIDASTWSRGRGWALWKSLCHLASALDDRDETSASEARRVIDGLLEDFGAAR</sequence>
<evidence type="ECO:0000313" key="3">
    <source>
        <dbReference type="Proteomes" id="UP000199019"/>
    </source>
</evidence>
<keyword evidence="3" id="KW-1185">Reference proteome</keyword>
<organism evidence="2 3">
    <name type="scientific">Pedococcus cremeus</name>
    <dbReference type="NCBI Taxonomy" id="587636"/>
    <lineage>
        <taxon>Bacteria</taxon>
        <taxon>Bacillati</taxon>
        <taxon>Actinomycetota</taxon>
        <taxon>Actinomycetes</taxon>
        <taxon>Micrococcales</taxon>
        <taxon>Intrasporangiaceae</taxon>
        <taxon>Pedococcus</taxon>
    </lineage>
</organism>
<dbReference type="InterPro" id="IPR011009">
    <property type="entry name" value="Kinase-like_dom_sf"/>
</dbReference>
<evidence type="ECO:0000313" key="2">
    <source>
        <dbReference type="EMBL" id="SES36085.1"/>
    </source>
</evidence>
<dbReference type="InterPro" id="IPR051678">
    <property type="entry name" value="AGP_Transferase"/>
</dbReference>
<name>A0A1H9WQE1_9MICO</name>